<evidence type="ECO:0000313" key="2">
    <source>
        <dbReference type="EMBL" id="PIZ94473.1"/>
    </source>
</evidence>
<evidence type="ECO:0000313" key="3">
    <source>
        <dbReference type="Proteomes" id="UP000228568"/>
    </source>
</evidence>
<feature type="compositionally biased region" description="Basic and acidic residues" evidence="1">
    <location>
        <begin position="1"/>
        <end position="17"/>
    </location>
</feature>
<reference evidence="3" key="1">
    <citation type="submission" date="2017-09" db="EMBL/GenBank/DDBJ databases">
        <title>Depth-based differentiation of microbial function through sediment-hosted aquifers and enrichment of novel symbionts in the deep terrestrial subsurface.</title>
        <authorList>
            <person name="Probst A.J."/>
            <person name="Ladd B."/>
            <person name="Jarett J.K."/>
            <person name="Geller-Mcgrath D.E."/>
            <person name="Sieber C.M.K."/>
            <person name="Emerson J.B."/>
            <person name="Anantharaman K."/>
            <person name="Thomas B.C."/>
            <person name="Malmstrom R."/>
            <person name="Stieglmeier M."/>
            <person name="Klingl A."/>
            <person name="Woyke T."/>
            <person name="Ryan C.M."/>
            <person name="Banfield J.F."/>
        </authorList>
    </citation>
    <scope>NUCLEOTIDE SEQUENCE [LARGE SCALE GENOMIC DNA]</scope>
</reference>
<protein>
    <submittedName>
        <fullName evidence="2">Uncharacterized protein</fullName>
    </submittedName>
</protein>
<organism evidence="2 3">
    <name type="scientific">Candidatus Magasanikbacteria bacterium CG_4_10_14_0_2_um_filter_37_12</name>
    <dbReference type="NCBI Taxonomy" id="1974637"/>
    <lineage>
        <taxon>Bacteria</taxon>
        <taxon>Candidatus Magasanikiibacteriota</taxon>
    </lineage>
</organism>
<dbReference type="EMBL" id="PFPK01000042">
    <property type="protein sequence ID" value="PIZ94473.1"/>
    <property type="molecule type" value="Genomic_DNA"/>
</dbReference>
<dbReference type="AlphaFoldDB" id="A0A2M7V6Z5"/>
<name>A0A2M7V6Z5_9BACT</name>
<feature type="region of interest" description="Disordered" evidence="1">
    <location>
        <begin position="1"/>
        <end position="37"/>
    </location>
</feature>
<evidence type="ECO:0000256" key="1">
    <source>
        <dbReference type="SAM" id="MobiDB-lite"/>
    </source>
</evidence>
<gene>
    <name evidence="2" type="ORF">COX81_03555</name>
</gene>
<sequence>MSIEDTKPCDELLLDTRPRRRAPLGESGLEDPPPAPKEIKIKTFIQHSAGLEDDGNDGTENVS</sequence>
<dbReference type="Proteomes" id="UP000228568">
    <property type="component" value="Unassembled WGS sequence"/>
</dbReference>
<accession>A0A2M7V6Z5</accession>
<comment type="caution">
    <text evidence="2">The sequence shown here is derived from an EMBL/GenBank/DDBJ whole genome shotgun (WGS) entry which is preliminary data.</text>
</comment>
<proteinExistence type="predicted"/>